<dbReference type="RefSeq" id="WP_377345232.1">
    <property type="nucleotide sequence ID" value="NZ_JBHLTP010000003.1"/>
</dbReference>
<keyword evidence="2" id="KW-0378">Hydrolase</keyword>
<gene>
    <name evidence="2" type="ORF">ACFFGV_03755</name>
</gene>
<dbReference type="InterPro" id="IPR050855">
    <property type="entry name" value="NDM-1-like"/>
</dbReference>
<dbReference type="EC" id="3.-.-.-" evidence="2"/>
<dbReference type="InterPro" id="IPR001279">
    <property type="entry name" value="Metallo-B-lactamas"/>
</dbReference>
<sequence>MIEVKQFNHTTALLNRVSFLGYSMSVYQFIIDGMLIDGGAPKLLKKLIPFYKEYSNDIDFVSITHNHEDHTGTSAWLQKEYNLPIYIHEGAIEDCTKKAAYPLYRKLMWGERLPFHAHPYPETINTRNHEWSIIPTPGHEKHHVCLFNKENGRLFTGDLFVTPKTKLIMEEESIPQIISSLRTVQQLDFEEMYCCHSGYHSNGKEMIAMKLRYLEEISDKVHHMYNQGKPVSEINKELFPKNPSLIYYSSRQWDSKHIIRSILQET</sequence>
<dbReference type="InterPro" id="IPR036866">
    <property type="entry name" value="RibonucZ/Hydroxyglut_hydro"/>
</dbReference>
<accession>A0ABV6LK82</accession>
<dbReference type="SUPFAM" id="SSF56281">
    <property type="entry name" value="Metallo-hydrolase/oxidoreductase"/>
    <property type="match status" value="1"/>
</dbReference>
<name>A0ABV6LK82_9BACI</name>
<evidence type="ECO:0000313" key="2">
    <source>
        <dbReference type="EMBL" id="MFC0522703.1"/>
    </source>
</evidence>
<comment type="caution">
    <text evidence="2">The sequence shown here is derived from an EMBL/GenBank/DDBJ whole genome shotgun (WGS) entry which is preliminary data.</text>
</comment>
<dbReference type="GO" id="GO:0016787">
    <property type="term" value="F:hydrolase activity"/>
    <property type="evidence" value="ECO:0007669"/>
    <property type="project" value="UniProtKB-KW"/>
</dbReference>
<proteinExistence type="predicted"/>
<organism evidence="2 3">
    <name type="scientific">Pontibacillus salicampi</name>
    <dbReference type="NCBI Taxonomy" id="1449801"/>
    <lineage>
        <taxon>Bacteria</taxon>
        <taxon>Bacillati</taxon>
        <taxon>Bacillota</taxon>
        <taxon>Bacilli</taxon>
        <taxon>Bacillales</taxon>
        <taxon>Bacillaceae</taxon>
        <taxon>Pontibacillus</taxon>
    </lineage>
</organism>
<dbReference type="Gene3D" id="3.60.15.10">
    <property type="entry name" value="Ribonuclease Z/Hydroxyacylglutathione hydrolase-like"/>
    <property type="match status" value="1"/>
</dbReference>
<dbReference type="PANTHER" id="PTHR42951">
    <property type="entry name" value="METALLO-BETA-LACTAMASE DOMAIN-CONTAINING"/>
    <property type="match status" value="1"/>
</dbReference>
<evidence type="ECO:0000313" key="3">
    <source>
        <dbReference type="Proteomes" id="UP001589836"/>
    </source>
</evidence>
<dbReference type="Proteomes" id="UP001589836">
    <property type="component" value="Unassembled WGS sequence"/>
</dbReference>
<feature type="domain" description="Metallo-beta-lactamase" evidence="1">
    <location>
        <begin position="25"/>
        <end position="196"/>
    </location>
</feature>
<protein>
    <submittedName>
        <fullName evidence="2">MBL fold metallo-hydrolase</fullName>
        <ecNumber evidence="2">3.-.-.-</ecNumber>
    </submittedName>
</protein>
<dbReference type="SMART" id="SM00849">
    <property type="entry name" value="Lactamase_B"/>
    <property type="match status" value="1"/>
</dbReference>
<keyword evidence="3" id="KW-1185">Reference proteome</keyword>
<evidence type="ECO:0000259" key="1">
    <source>
        <dbReference type="SMART" id="SM00849"/>
    </source>
</evidence>
<dbReference type="EMBL" id="JBHLTP010000003">
    <property type="protein sequence ID" value="MFC0522703.1"/>
    <property type="molecule type" value="Genomic_DNA"/>
</dbReference>
<dbReference type="Pfam" id="PF00753">
    <property type="entry name" value="Lactamase_B"/>
    <property type="match status" value="1"/>
</dbReference>
<reference evidence="2 3" key="1">
    <citation type="submission" date="2024-09" db="EMBL/GenBank/DDBJ databases">
        <authorList>
            <person name="Sun Q."/>
            <person name="Mori K."/>
        </authorList>
    </citation>
    <scope>NUCLEOTIDE SEQUENCE [LARGE SCALE GENOMIC DNA]</scope>
    <source>
        <strain evidence="2 3">NCAIM B.02529</strain>
    </source>
</reference>